<dbReference type="Pfam" id="PF04237">
    <property type="entry name" value="YjbR"/>
    <property type="match status" value="1"/>
</dbReference>
<name>A0ABS7CCK9_9BACL</name>
<reference evidence="1 2" key="1">
    <citation type="submission" date="2021-07" db="EMBL/GenBank/DDBJ databases">
        <title>Paenibacillus radiodurans sp. nov., isolated from the southeastern edge of Tengger Desert.</title>
        <authorList>
            <person name="Zhang G."/>
        </authorList>
    </citation>
    <scope>NUCLEOTIDE SEQUENCE [LARGE SCALE GENOMIC DNA]</scope>
    <source>
        <strain evidence="1 2">CCM 7311</strain>
    </source>
</reference>
<evidence type="ECO:0000313" key="2">
    <source>
        <dbReference type="Proteomes" id="UP001519887"/>
    </source>
</evidence>
<accession>A0ABS7CCK9</accession>
<proteinExistence type="predicted"/>
<dbReference type="Proteomes" id="UP001519887">
    <property type="component" value="Unassembled WGS sequence"/>
</dbReference>
<organism evidence="1 2">
    <name type="scientific">Paenibacillus sepulcri</name>
    <dbReference type="NCBI Taxonomy" id="359917"/>
    <lineage>
        <taxon>Bacteria</taxon>
        <taxon>Bacillati</taxon>
        <taxon>Bacillota</taxon>
        <taxon>Bacilli</taxon>
        <taxon>Bacillales</taxon>
        <taxon>Paenibacillaceae</taxon>
        <taxon>Paenibacillus</taxon>
    </lineage>
</organism>
<sequence>MEEGSAYGTPAFRVRGKLLARLLEDGETLVLRTDFEARDILMQVNPDVFHITDHYRSYPYVLVNLPVVGPAELQELLEQAWRSCAPKKLQDGYRSDDWNREIP</sequence>
<dbReference type="GO" id="GO:0003677">
    <property type="term" value="F:DNA binding"/>
    <property type="evidence" value="ECO:0007669"/>
    <property type="project" value="UniProtKB-KW"/>
</dbReference>
<evidence type="ECO:0000313" key="1">
    <source>
        <dbReference type="EMBL" id="MBW7458450.1"/>
    </source>
</evidence>
<keyword evidence="2" id="KW-1185">Reference proteome</keyword>
<keyword evidence="1" id="KW-0238">DNA-binding</keyword>
<dbReference type="EMBL" id="JAHZIK010001201">
    <property type="protein sequence ID" value="MBW7458450.1"/>
    <property type="molecule type" value="Genomic_DNA"/>
</dbReference>
<dbReference type="InterPro" id="IPR038056">
    <property type="entry name" value="YjbR-like_sf"/>
</dbReference>
<dbReference type="SUPFAM" id="SSF142906">
    <property type="entry name" value="YjbR-like"/>
    <property type="match status" value="1"/>
</dbReference>
<comment type="caution">
    <text evidence="1">The sequence shown here is derived from an EMBL/GenBank/DDBJ whole genome shotgun (WGS) entry which is preliminary data.</text>
</comment>
<gene>
    <name evidence="1" type="ORF">K0U00_30860</name>
</gene>
<protein>
    <submittedName>
        <fullName evidence="1">MmcQ/YjbR family DNA-binding protein</fullName>
    </submittedName>
</protein>
<dbReference type="InterPro" id="IPR058532">
    <property type="entry name" value="YjbR/MT2646/Rv2570-like"/>
</dbReference>